<proteinExistence type="predicted"/>
<accession>A0AC34FNT3</accession>
<organism evidence="1 2">
    <name type="scientific">Panagrolaimus sp. ES5</name>
    <dbReference type="NCBI Taxonomy" id="591445"/>
    <lineage>
        <taxon>Eukaryota</taxon>
        <taxon>Metazoa</taxon>
        <taxon>Ecdysozoa</taxon>
        <taxon>Nematoda</taxon>
        <taxon>Chromadorea</taxon>
        <taxon>Rhabditida</taxon>
        <taxon>Tylenchina</taxon>
        <taxon>Panagrolaimomorpha</taxon>
        <taxon>Panagrolaimoidea</taxon>
        <taxon>Panagrolaimidae</taxon>
        <taxon>Panagrolaimus</taxon>
    </lineage>
</organism>
<evidence type="ECO:0000313" key="2">
    <source>
        <dbReference type="WBParaSite" id="ES5_v2.g18830.t1"/>
    </source>
</evidence>
<dbReference type="Proteomes" id="UP000887579">
    <property type="component" value="Unplaced"/>
</dbReference>
<name>A0AC34FNT3_9BILA</name>
<protein>
    <submittedName>
        <fullName evidence="2">N-acetylgalactosaminide beta-1,3-galactosyltransferase</fullName>
    </submittedName>
</protein>
<reference evidence="2" key="1">
    <citation type="submission" date="2022-11" db="UniProtKB">
        <authorList>
            <consortium name="WormBaseParasite"/>
        </authorList>
    </citation>
    <scope>IDENTIFICATION</scope>
</reference>
<sequence length="234" mass="27287">MTPLRRTNFLYFLYGFIFATFIFYIQSTYVTESNRQKIINEIKKGSKDLLLNPGKRSEENSLLEEQEKAREEHDEDEDQHNQNEGMFQHEHGESEVSQALKQSVRVLCWIMTGLNNTESRAIHVNATWAPRCNKYVFITSKPGSGLPTVDLNVTEGRNYLWAKTKAAFQWIYENEIDNYDWFMKADDDTYVIVENLRFMLLAYSPNDPVYFGCKFKPFTKQGYMSGGSGYVLSR</sequence>
<dbReference type="WBParaSite" id="ES5_v2.g18830.t1">
    <property type="protein sequence ID" value="ES5_v2.g18830.t1"/>
    <property type="gene ID" value="ES5_v2.g18830"/>
</dbReference>
<evidence type="ECO:0000313" key="1">
    <source>
        <dbReference type="Proteomes" id="UP000887579"/>
    </source>
</evidence>